<evidence type="ECO:0000313" key="2">
    <source>
        <dbReference type="Proteomes" id="UP000030228"/>
    </source>
</evidence>
<name>A0A0A1IVD8_9CAUD</name>
<reference evidence="1 2" key="1">
    <citation type="journal article" date="2015" name="PLoS ONE">
        <title>Investigation of a Large Collection of Pseudomonas aeruginosa Bacteriophages Collected from a Single Environmental Source in Abidjan, Cote d'Ivoire.</title>
        <authorList>
            <person name="Essoh C."/>
            <person name="Latino L."/>
            <person name="Midoux C."/>
            <person name="Blouin Y."/>
            <person name="Loukou G."/>
            <person name="Nguetta S.P."/>
            <person name="Lathro S."/>
            <person name="Cablanmian A."/>
            <person name="Kouassi A.K."/>
            <person name="Vergnaud G."/>
            <person name="Pourcel C."/>
        </authorList>
    </citation>
    <scope>NUCLEOTIDE SEQUENCE [LARGE SCALE GENOMIC DNA]</scope>
    <source>
        <strain evidence="1">Ab27</strain>
    </source>
</reference>
<evidence type="ECO:0000313" key="1">
    <source>
        <dbReference type="EMBL" id="CEF89876.1"/>
    </source>
</evidence>
<proteinExistence type="predicted"/>
<dbReference type="Proteomes" id="UP000030228">
    <property type="component" value="Genome"/>
</dbReference>
<dbReference type="GeneID" id="23679249"/>
<dbReference type="KEGG" id="vg:23679249"/>
<protein>
    <submittedName>
        <fullName evidence="1">Uncharacterized protein</fullName>
    </submittedName>
</protein>
<gene>
    <name evidence="1" type="primary">ORF90</name>
</gene>
<organism evidence="1 2">
    <name type="scientific">Pseudomonas phage vB_PaeM_PAO1_Ab27</name>
    <dbReference type="NCBI Taxonomy" id="1548907"/>
    <lineage>
        <taxon>Viruses</taxon>
        <taxon>Duplodnaviria</taxon>
        <taxon>Heunggongvirae</taxon>
        <taxon>Uroviricota</taxon>
        <taxon>Caudoviricetes</taxon>
        <taxon>Lindbergviridae</taxon>
        <taxon>Pbunavirus</taxon>
        <taxon>Pbunavirus LS1</taxon>
    </lineage>
</organism>
<accession>A0A0A1IVD8</accession>
<dbReference type="EMBL" id="LN610579">
    <property type="protein sequence ID" value="CEF89876.1"/>
    <property type="molecule type" value="Genomic_DNA"/>
</dbReference>
<sequence length="152" mass="17240">MEQQKPSEVDGAIVMTDLDIRILRKAKPEAQDECAVSMFATAIRQKLQRSRDKGRGGWVDCDEDVLINGFAEHALKGNENNLLDLATFLMFMWVRGIDDAKIPPALEKARQHKIMEAWSRIHEDGLDSARKASAARQFVEVPRRKGRPERLA</sequence>
<dbReference type="RefSeq" id="YP_009124393.1">
    <property type="nucleotide sequence ID" value="NC_026586.1"/>
</dbReference>